<reference evidence="2 3" key="1">
    <citation type="submission" date="2024-04" db="EMBL/GenBank/DDBJ databases">
        <authorList>
            <person name="Fracassetti M."/>
        </authorList>
    </citation>
    <scope>NUCLEOTIDE SEQUENCE [LARGE SCALE GENOMIC DNA]</scope>
</reference>
<protein>
    <recommendedName>
        <fullName evidence="1">Reverse transcriptase zinc-binding domain-containing protein</fullName>
    </recommendedName>
</protein>
<feature type="domain" description="Reverse transcriptase zinc-binding" evidence="1">
    <location>
        <begin position="67"/>
        <end position="134"/>
    </location>
</feature>
<keyword evidence="3" id="KW-1185">Reference proteome</keyword>
<evidence type="ECO:0000313" key="2">
    <source>
        <dbReference type="EMBL" id="CAL1394600.1"/>
    </source>
</evidence>
<dbReference type="Pfam" id="PF13966">
    <property type="entry name" value="zf-RVT"/>
    <property type="match status" value="1"/>
</dbReference>
<sequence length="142" mass="16158">MALQPVPSEMMLDSVAEYHGEDGTWDVERLAPWLPAEVLQKVTAVAVDPLSTEKDTIFWTRSSNGCFSTKTAYLLANPPQYDSRQQLGKQIWQLPVPERVRCFSWLVYLGKIATNQLRFSRKCSPSSSYYRCEDVTHLSCPP</sequence>
<accession>A0AAV2FA82</accession>
<proteinExistence type="predicted"/>
<dbReference type="EMBL" id="OZ034819">
    <property type="protein sequence ID" value="CAL1394600.1"/>
    <property type="molecule type" value="Genomic_DNA"/>
</dbReference>
<dbReference type="Proteomes" id="UP001497516">
    <property type="component" value="Chromosome 6"/>
</dbReference>
<evidence type="ECO:0000259" key="1">
    <source>
        <dbReference type="Pfam" id="PF13966"/>
    </source>
</evidence>
<dbReference type="InterPro" id="IPR026960">
    <property type="entry name" value="RVT-Znf"/>
</dbReference>
<evidence type="ECO:0000313" key="3">
    <source>
        <dbReference type="Proteomes" id="UP001497516"/>
    </source>
</evidence>
<gene>
    <name evidence="2" type="ORF">LTRI10_LOCUS35093</name>
</gene>
<name>A0AAV2FA82_9ROSI</name>
<organism evidence="2 3">
    <name type="scientific">Linum trigynum</name>
    <dbReference type="NCBI Taxonomy" id="586398"/>
    <lineage>
        <taxon>Eukaryota</taxon>
        <taxon>Viridiplantae</taxon>
        <taxon>Streptophyta</taxon>
        <taxon>Embryophyta</taxon>
        <taxon>Tracheophyta</taxon>
        <taxon>Spermatophyta</taxon>
        <taxon>Magnoliopsida</taxon>
        <taxon>eudicotyledons</taxon>
        <taxon>Gunneridae</taxon>
        <taxon>Pentapetalae</taxon>
        <taxon>rosids</taxon>
        <taxon>fabids</taxon>
        <taxon>Malpighiales</taxon>
        <taxon>Linaceae</taxon>
        <taxon>Linum</taxon>
    </lineage>
</organism>
<dbReference type="AlphaFoldDB" id="A0AAV2FA82"/>